<dbReference type="Pfam" id="PF12680">
    <property type="entry name" value="SnoaL_2"/>
    <property type="match status" value="1"/>
</dbReference>
<reference evidence="3" key="1">
    <citation type="submission" date="2022-05" db="EMBL/GenBank/DDBJ databases">
        <authorList>
            <person name="Sun H.-N."/>
        </authorList>
    </citation>
    <scope>NUCLEOTIDE SEQUENCE</scope>
    <source>
        <strain evidence="3">HB14</strain>
    </source>
</reference>
<name>A0A9X2I5U2_9GAMM</name>
<reference evidence="3" key="2">
    <citation type="submission" date="2023-01" db="EMBL/GenBank/DDBJ databases">
        <title>Gilvimarinus xylanilyticus HB14 isolated from Caulerpa lentillifera aquaculture base in Hainan, China.</title>
        <authorList>
            <person name="Zhang Y.-J."/>
        </authorList>
    </citation>
    <scope>NUCLEOTIDE SEQUENCE</scope>
    <source>
        <strain evidence="3">HB14</strain>
    </source>
</reference>
<feature type="signal peptide" evidence="1">
    <location>
        <begin position="1"/>
        <end position="17"/>
    </location>
</feature>
<dbReference type="SUPFAM" id="SSF54427">
    <property type="entry name" value="NTF2-like"/>
    <property type="match status" value="1"/>
</dbReference>
<proteinExistence type="predicted"/>
<sequence length="129" mass="14687">MKSWIAIISLWSLSALALAQHSATVERQVAAYNSHDAEHYASFFHDDIEVYNYPDSPMTSGKGALIEATTSAFAKHQPTSEILNTIELNDKVITLERATFKVQNTRQEMEVVKIYQFQSGKIRRMTFMK</sequence>
<dbReference type="Proteomes" id="UP001139319">
    <property type="component" value="Unassembled WGS sequence"/>
</dbReference>
<feature type="chain" id="PRO_5040721091" evidence="1">
    <location>
        <begin position="18"/>
        <end position="129"/>
    </location>
</feature>
<gene>
    <name evidence="3" type="ORF">M6D89_14135</name>
</gene>
<dbReference type="EMBL" id="JAMFTH010000005">
    <property type="protein sequence ID" value="MCP8900441.1"/>
    <property type="molecule type" value="Genomic_DNA"/>
</dbReference>
<protein>
    <submittedName>
        <fullName evidence="3">Nuclear transport factor 2 family protein</fullName>
    </submittedName>
</protein>
<evidence type="ECO:0000256" key="1">
    <source>
        <dbReference type="SAM" id="SignalP"/>
    </source>
</evidence>
<feature type="domain" description="SnoaL-like" evidence="2">
    <location>
        <begin position="25"/>
        <end position="125"/>
    </location>
</feature>
<accession>A0A9X2I5U2</accession>
<evidence type="ECO:0000259" key="2">
    <source>
        <dbReference type="Pfam" id="PF12680"/>
    </source>
</evidence>
<dbReference type="RefSeq" id="WP_253968733.1">
    <property type="nucleotide sequence ID" value="NZ_JAMFTH010000005.1"/>
</dbReference>
<dbReference type="InterPro" id="IPR032710">
    <property type="entry name" value="NTF2-like_dom_sf"/>
</dbReference>
<evidence type="ECO:0000313" key="3">
    <source>
        <dbReference type="EMBL" id="MCP8900441.1"/>
    </source>
</evidence>
<organism evidence="3 4">
    <name type="scientific">Gilvimarinus xylanilyticus</name>
    <dbReference type="NCBI Taxonomy" id="2944139"/>
    <lineage>
        <taxon>Bacteria</taxon>
        <taxon>Pseudomonadati</taxon>
        <taxon>Pseudomonadota</taxon>
        <taxon>Gammaproteobacteria</taxon>
        <taxon>Cellvibrionales</taxon>
        <taxon>Cellvibrionaceae</taxon>
        <taxon>Gilvimarinus</taxon>
    </lineage>
</organism>
<comment type="caution">
    <text evidence="3">The sequence shown here is derived from an EMBL/GenBank/DDBJ whole genome shotgun (WGS) entry which is preliminary data.</text>
</comment>
<keyword evidence="1" id="KW-0732">Signal</keyword>
<dbReference type="InterPro" id="IPR037401">
    <property type="entry name" value="SnoaL-like"/>
</dbReference>
<keyword evidence="4" id="KW-1185">Reference proteome</keyword>
<dbReference type="Gene3D" id="3.10.450.50">
    <property type="match status" value="1"/>
</dbReference>
<dbReference type="AlphaFoldDB" id="A0A9X2I5U2"/>
<evidence type="ECO:0000313" key="4">
    <source>
        <dbReference type="Proteomes" id="UP001139319"/>
    </source>
</evidence>